<dbReference type="KEGG" id="tva:4768250"/>
<proteinExistence type="predicted"/>
<keyword evidence="2" id="KW-1185">Reference proteome</keyword>
<dbReference type="VEuPathDB" id="TrichDB:TVAGG3_1004410"/>
<reference evidence="1" key="2">
    <citation type="journal article" date="2007" name="Science">
        <title>Draft genome sequence of the sexually transmitted pathogen Trichomonas vaginalis.</title>
        <authorList>
            <person name="Carlton J.M."/>
            <person name="Hirt R.P."/>
            <person name="Silva J.C."/>
            <person name="Delcher A.L."/>
            <person name="Schatz M."/>
            <person name="Zhao Q."/>
            <person name="Wortman J.R."/>
            <person name="Bidwell S.L."/>
            <person name="Alsmark U.C.M."/>
            <person name="Besteiro S."/>
            <person name="Sicheritz-Ponten T."/>
            <person name="Noel C.J."/>
            <person name="Dacks J.B."/>
            <person name="Foster P.G."/>
            <person name="Simillion C."/>
            <person name="Van de Peer Y."/>
            <person name="Miranda-Saavedra D."/>
            <person name="Barton G.J."/>
            <person name="Westrop G.D."/>
            <person name="Mueller S."/>
            <person name="Dessi D."/>
            <person name="Fiori P.L."/>
            <person name="Ren Q."/>
            <person name="Paulsen I."/>
            <person name="Zhang H."/>
            <person name="Bastida-Corcuera F.D."/>
            <person name="Simoes-Barbosa A."/>
            <person name="Brown M.T."/>
            <person name="Hayes R.D."/>
            <person name="Mukherjee M."/>
            <person name="Okumura C.Y."/>
            <person name="Schneider R."/>
            <person name="Smith A.J."/>
            <person name="Vanacova S."/>
            <person name="Villalvazo M."/>
            <person name="Haas B.J."/>
            <person name="Pertea M."/>
            <person name="Feldblyum T.V."/>
            <person name="Utterback T.R."/>
            <person name="Shu C.L."/>
            <person name="Osoegawa K."/>
            <person name="de Jong P.J."/>
            <person name="Hrdy I."/>
            <person name="Horvathova L."/>
            <person name="Zubacova Z."/>
            <person name="Dolezal P."/>
            <person name="Malik S.B."/>
            <person name="Logsdon J.M. Jr."/>
            <person name="Henze K."/>
            <person name="Gupta A."/>
            <person name="Wang C.C."/>
            <person name="Dunne R.L."/>
            <person name="Upcroft J.A."/>
            <person name="Upcroft P."/>
            <person name="White O."/>
            <person name="Salzberg S.L."/>
            <person name="Tang P."/>
            <person name="Chiu C.-H."/>
            <person name="Lee Y.-S."/>
            <person name="Embley T.M."/>
            <person name="Coombs G.H."/>
            <person name="Mottram J.C."/>
            <person name="Tachezy J."/>
            <person name="Fraser-Liggett C.M."/>
            <person name="Johnson P.J."/>
        </authorList>
    </citation>
    <scope>NUCLEOTIDE SEQUENCE [LARGE SCALE GENOMIC DNA]</scope>
    <source>
        <strain evidence="1">G3</strain>
    </source>
</reference>
<dbReference type="InParanoid" id="A2EAK5"/>
<gene>
    <name evidence="1" type="ORF">TVAG_491740</name>
</gene>
<sequence>MIYNVRLVTNAELYVKAMDSTTTVTFPNNNQIIIPFIATNYHNPSDTEIEIHADSTFDVDFCKLVTEYPEVTLSVINSKVKVTQLRPDFIIHLNINLYEGGKVESQNNLEVYKLKGYGKGSSITAPLLNVPGSWKMYNNSEMNVNAKKTSADELYFYGSCIINSDFALNINKIQCNQYSQDMIQAINCDINIFNYLQYGQSKLSIGGIHLSKGAYLQCFCIDGVINPLKVTRATELNIIFITDPYLDTQHKEVLFDKLYLDNKNKFNIIESSAPNIKITLIPNLNLGKYSLNELTLFQVVAFLNVKYENTFYTLTYICSPLTFYVRYCFGGDVSSTRCSLIPQFYSAEYNEDWKKPIKPFTNQVYLYFGDNTEYTVDASDIKDNTELYFTVPKKTKLNLYSKTETSVRGLGFLG</sequence>
<name>A2EAK5_TRIV3</name>
<dbReference type="VEuPathDB" id="TrichDB:TVAG_491740"/>
<dbReference type="AlphaFoldDB" id="A2EAK5"/>
<dbReference type="EMBL" id="DS113340">
    <property type="protein sequence ID" value="EAY10316.1"/>
    <property type="molecule type" value="Genomic_DNA"/>
</dbReference>
<dbReference type="Proteomes" id="UP000001542">
    <property type="component" value="Unassembled WGS sequence"/>
</dbReference>
<dbReference type="RefSeq" id="XP_001322539.1">
    <property type="nucleotide sequence ID" value="XM_001322504.1"/>
</dbReference>
<protein>
    <submittedName>
        <fullName evidence="1">Uncharacterized protein</fullName>
    </submittedName>
</protein>
<accession>A2EAK5</accession>
<evidence type="ECO:0000313" key="2">
    <source>
        <dbReference type="Proteomes" id="UP000001542"/>
    </source>
</evidence>
<reference evidence="1" key="1">
    <citation type="submission" date="2006-10" db="EMBL/GenBank/DDBJ databases">
        <authorList>
            <person name="Amadeo P."/>
            <person name="Zhao Q."/>
            <person name="Wortman J."/>
            <person name="Fraser-Liggett C."/>
            <person name="Carlton J."/>
        </authorList>
    </citation>
    <scope>NUCLEOTIDE SEQUENCE</scope>
    <source>
        <strain evidence="1">G3</strain>
    </source>
</reference>
<dbReference type="SMR" id="A2EAK5"/>
<organism evidence="1 2">
    <name type="scientific">Trichomonas vaginalis (strain ATCC PRA-98 / G3)</name>
    <dbReference type="NCBI Taxonomy" id="412133"/>
    <lineage>
        <taxon>Eukaryota</taxon>
        <taxon>Metamonada</taxon>
        <taxon>Parabasalia</taxon>
        <taxon>Trichomonadida</taxon>
        <taxon>Trichomonadidae</taxon>
        <taxon>Trichomonas</taxon>
    </lineage>
</organism>
<evidence type="ECO:0000313" key="1">
    <source>
        <dbReference type="EMBL" id="EAY10316.1"/>
    </source>
</evidence>